<evidence type="ECO:0000313" key="2">
    <source>
        <dbReference type="Proteomes" id="UP000324091"/>
    </source>
</evidence>
<dbReference type="Proteomes" id="UP000324091">
    <property type="component" value="Chromosome 6"/>
</dbReference>
<gene>
    <name evidence="1" type="ORF">D4764_06G0013960</name>
</gene>
<proteinExistence type="predicted"/>
<protein>
    <submittedName>
        <fullName evidence="1">Uncharacterized protein</fullName>
    </submittedName>
</protein>
<name>A0A5C6MXT7_9TELE</name>
<reference evidence="1 2" key="1">
    <citation type="submission" date="2019-04" db="EMBL/GenBank/DDBJ databases">
        <title>Chromosome genome assembly for Takifugu flavidus.</title>
        <authorList>
            <person name="Xiao S."/>
        </authorList>
    </citation>
    <scope>NUCLEOTIDE SEQUENCE [LARGE SCALE GENOMIC DNA]</scope>
    <source>
        <strain evidence="1">HTHZ2018</strain>
        <tissue evidence="1">Muscle</tissue>
    </source>
</reference>
<accession>A0A5C6MXT7</accession>
<evidence type="ECO:0000313" key="1">
    <source>
        <dbReference type="EMBL" id="TWW59866.1"/>
    </source>
</evidence>
<comment type="caution">
    <text evidence="1">The sequence shown here is derived from an EMBL/GenBank/DDBJ whole genome shotgun (WGS) entry which is preliminary data.</text>
</comment>
<dbReference type="PANTHER" id="PTHR19446">
    <property type="entry name" value="REVERSE TRANSCRIPTASES"/>
    <property type="match status" value="1"/>
</dbReference>
<dbReference type="EMBL" id="RHFK02000019">
    <property type="protein sequence ID" value="TWW59866.1"/>
    <property type="molecule type" value="Genomic_DNA"/>
</dbReference>
<dbReference type="AlphaFoldDB" id="A0A5C6MXT7"/>
<organism evidence="1 2">
    <name type="scientific">Takifugu flavidus</name>
    <name type="common">sansaifugu</name>
    <dbReference type="NCBI Taxonomy" id="433684"/>
    <lineage>
        <taxon>Eukaryota</taxon>
        <taxon>Metazoa</taxon>
        <taxon>Chordata</taxon>
        <taxon>Craniata</taxon>
        <taxon>Vertebrata</taxon>
        <taxon>Euteleostomi</taxon>
        <taxon>Actinopterygii</taxon>
        <taxon>Neopterygii</taxon>
        <taxon>Teleostei</taxon>
        <taxon>Neoteleostei</taxon>
        <taxon>Acanthomorphata</taxon>
        <taxon>Eupercaria</taxon>
        <taxon>Tetraodontiformes</taxon>
        <taxon>Tetradontoidea</taxon>
        <taxon>Tetraodontidae</taxon>
        <taxon>Takifugu</taxon>
    </lineage>
</organism>
<keyword evidence="2" id="KW-1185">Reference proteome</keyword>
<sequence length="323" mass="36068">MSDQLSGQDLGPNRALISPAPPSAEFKLAEPSLKEVEEVIKAARSASSPGPSGVPYLVYKRCPEILRHLWKVLKVICKIKDLILDYYDNFRLRVTSGSVTSDWHCFEKGTITGCTISVVLFALAMNMVVKAAEVECKGPLSRSGVRQPPIRAYMDDLTVTTTSVPGCRWISQGLERLILWARMSFKPTKSRSMVLKKGKVVDKFRFSISGTAIPSITEQPVKSLEKLFDSSLKDTAAIQKSTEELGGWLTKVDKSGLRFKAWIYQLSILPRVLWPLLVYAVPVTMVESFERKLSSFLRRWLGLPRSLNSAALYGTSNTLQWAH</sequence>